<accession>A0A8J5JS47</accession>
<comment type="caution">
    <text evidence="1">The sequence shown here is derived from an EMBL/GenBank/DDBJ whole genome shotgun (WGS) entry which is preliminary data.</text>
</comment>
<protein>
    <submittedName>
        <fullName evidence="1">Uncharacterized protein</fullName>
    </submittedName>
</protein>
<reference evidence="1" key="1">
    <citation type="journal article" date="2021" name="Sci. Adv.">
        <title>The American lobster genome reveals insights on longevity, neural, and immune adaptations.</title>
        <authorList>
            <person name="Polinski J.M."/>
            <person name="Zimin A.V."/>
            <person name="Clark K.F."/>
            <person name="Kohn A.B."/>
            <person name="Sadowski N."/>
            <person name="Timp W."/>
            <person name="Ptitsyn A."/>
            <person name="Khanna P."/>
            <person name="Romanova D.Y."/>
            <person name="Williams P."/>
            <person name="Greenwood S.J."/>
            <person name="Moroz L.L."/>
            <person name="Walt D.R."/>
            <person name="Bodnar A.G."/>
        </authorList>
    </citation>
    <scope>NUCLEOTIDE SEQUENCE</scope>
    <source>
        <strain evidence="1">GMGI-L3</strain>
    </source>
</reference>
<evidence type="ECO:0000313" key="1">
    <source>
        <dbReference type="EMBL" id="KAG7163337.1"/>
    </source>
</evidence>
<organism evidence="1 2">
    <name type="scientific">Homarus americanus</name>
    <name type="common">American lobster</name>
    <dbReference type="NCBI Taxonomy" id="6706"/>
    <lineage>
        <taxon>Eukaryota</taxon>
        <taxon>Metazoa</taxon>
        <taxon>Ecdysozoa</taxon>
        <taxon>Arthropoda</taxon>
        <taxon>Crustacea</taxon>
        <taxon>Multicrustacea</taxon>
        <taxon>Malacostraca</taxon>
        <taxon>Eumalacostraca</taxon>
        <taxon>Eucarida</taxon>
        <taxon>Decapoda</taxon>
        <taxon>Pleocyemata</taxon>
        <taxon>Astacidea</taxon>
        <taxon>Nephropoidea</taxon>
        <taxon>Nephropidae</taxon>
        <taxon>Homarus</taxon>
    </lineage>
</organism>
<gene>
    <name evidence="1" type="ORF">Hamer_G004463</name>
</gene>
<dbReference type="AlphaFoldDB" id="A0A8J5JS47"/>
<proteinExistence type="predicted"/>
<dbReference type="EMBL" id="JAHLQT010026473">
    <property type="protein sequence ID" value="KAG7163337.1"/>
    <property type="molecule type" value="Genomic_DNA"/>
</dbReference>
<keyword evidence="2" id="KW-1185">Reference proteome</keyword>
<dbReference type="Proteomes" id="UP000747542">
    <property type="component" value="Unassembled WGS sequence"/>
</dbReference>
<evidence type="ECO:0000313" key="2">
    <source>
        <dbReference type="Proteomes" id="UP000747542"/>
    </source>
</evidence>
<sequence>MRDIRWGIGKAQMGFRWGLGSGSRFNGGSGEAQVRCRFQMRSALRIR</sequence>
<name>A0A8J5JS47_HOMAM</name>